<proteinExistence type="predicted"/>
<dbReference type="GO" id="GO:0009055">
    <property type="term" value="F:electron transfer activity"/>
    <property type="evidence" value="ECO:0007669"/>
    <property type="project" value="InterPro"/>
</dbReference>
<keyword evidence="1 4" id="KW-0349">Heme</keyword>
<evidence type="ECO:0000256" key="6">
    <source>
        <dbReference type="SAM" id="SignalP"/>
    </source>
</evidence>
<keyword evidence="2 4" id="KW-0479">Metal-binding</keyword>
<dbReference type="AlphaFoldDB" id="A0AA49K1G9"/>
<organism evidence="9 10">
    <name type="scientific">Pseudogemmatithrix spongiicola</name>
    <dbReference type="NCBI Taxonomy" id="3062599"/>
    <lineage>
        <taxon>Bacteria</taxon>
        <taxon>Pseudomonadati</taxon>
        <taxon>Gemmatimonadota</taxon>
        <taxon>Gemmatimonadia</taxon>
        <taxon>Gemmatimonadales</taxon>
        <taxon>Gemmatimonadaceae</taxon>
        <taxon>Pseudogemmatithrix</taxon>
    </lineage>
</organism>
<dbReference type="EMBL" id="CP130613">
    <property type="protein sequence ID" value="WKW15498.1"/>
    <property type="molecule type" value="Genomic_DNA"/>
</dbReference>
<evidence type="ECO:0000313" key="10">
    <source>
        <dbReference type="Proteomes" id="UP001229955"/>
    </source>
</evidence>
<keyword evidence="10" id="KW-1185">Reference proteome</keyword>
<feature type="compositionally biased region" description="Basic and acidic residues" evidence="5">
    <location>
        <begin position="228"/>
        <end position="243"/>
    </location>
</feature>
<evidence type="ECO:0000256" key="1">
    <source>
        <dbReference type="ARBA" id="ARBA00022617"/>
    </source>
</evidence>
<feature type="chain" id="PRO_5041343973" evidence="6">
    <location>
        <begin position="22"/>
        <end position="243"/>
    </location>
</feature>
<dbReference type="EMBL" id="CP130612">
    <property type="protein sequence ID" value="WKW12591.1"/>
    <property type="molecule type" value="Genomic_DNA"/>
</dbReference>
<dbReference type="InterPro" id="IPR009056">
    <property type="entry name" value="Cyt_c-like_dom"/>
</dbReference>
<feature type="region of interest" description="Disordered" evidence="5">
    <location>
        <begin position="224"/>
        <end position="243"/>
    </location>
</feature>
<evidence type="ECO:0000259" key="7">
    <source>
        <dbReference type="PROSITE" id="PS51007"/>
    </source>
</evidence>
<feature type="domain" description="Cytochrome c" evidence="7">
    <location>
        <begin position="99"/>
        <end position="184"/>
    </location>
</feature>
<evidence type="ECO:0000256" key="2">
    <source>
        <dbReference type="ARBA" id="ARBA00022723"/>
    </source>
</evidence>
<accession>A0AA49JV86</accession>
<dbReference type="KEGG" id="pspc:Strain318_001887"/>
<dbReference type="SUPFAM" id="SSF46626">
    <property type="entry name" value="Cytochrome c"/>
    <property type="match status" value="1"/>
</dbReference>
<feature type="signal peptide" evidence="6">
    <location>
        <begin position="1"/>
        <end position="21"/>
    </location>
</feature>
<gene>
    <name evidence="8" type="ORF">Strain138_001888</name>
    <name evidence="9" type="ORF">Strain318_001887</name>
</gene>
<evidence type="ECO:0000256" key="5">
    <source>
        <dbReference type="SAM" id="MobiDB-lite"/>
    </source>
</evidence>
<keyword evidence="3 4" id="KW-0408">Iron</keyword>
<dbReference type="Gene3D" id="1.10.760.10">
    <property type="entry name" value="Cytochrome c-like domain"/>
    <property type="match status" value="1"/>
</dbReference>
<dbReference type="GO" id="GO:0046872">
    <property type="term" value="F:metal ion binding"/>
    <property type="evidence" value="ECO:0007669"/>
    <property type="project" value="UniProtKB-KW"/>
</dbReference>
<dbReference type="PANTHER" id="PTHR40394">
    <property type="entry name" value="LIPOPROTEIN-RELATED"/>
    <property type="match status" value="1"/>
</dbReference>
<evidence type="ECO:0000313" key="9">
    <source>
        <dbReference type="EMBL" id="WKW15498.1"/>
    </source>
</evidence>
<evidence type="ECO:0000256" key="3">
    <source>
        <dbReference type="ARBA" id="ARBA00023004"/>
    </source>
</evidence>
<evidence type="ECO:0000313" key="8">
    <source>
        <dbReference type="EMBL" id="WKW12591.1"/>
    </source>
</evidence>
<dbReference type="GO" id="GO:0020037">
    <property type="term" value="F:heme binding"/>
    <property type="evidence" value="ECO:0007669"/>
    <property type="project" value="InterPro"/>
</dbReference>
<accession>A0AA49K1G9</accession>
<dbReference type="Pfam" id="PF13442">
    <property type="entry name" value="Cytochrome_CBB3"/>
    <property type="match status" value="1"/>
</dbReference>
<keyword evidence="6" id="KW-0732">Signal</keyword>
<dbReference type="InterPro" id="IPR036909">
    <property type="entry name" value="Cyt_c-like_dom_sf"/>
</dbReference>
<dbReference type="RefSeq" id="WP_367885470.1">
    <property type="nucleotide sequence ID" value="NZ_CP130612.1"/>
</dbReference>
<sequence>MSAKVFSRALGALALPLALTACDPKMWLTDMKQQPSVGTWQKFASDSVSGDTVPFRGNPQGSVPVTGVTVAAWEVSYLPNPQTVDSMSRLANPVEADARSIENGHRLYQVNCAVCHGDAGDGRGKLAEVSGIAFVPAINGAATQARSDGYIWGMLRNGRGLMSNFNRIPERERWDVVNYVRGLQGKYDVPKGITLKPGEARAFSAVSPVAPNMPHAYLRPSTAGIVPKAEKPKAEGAEDHGDH</sequence>
<evidence type="ECO:0000256" key="4">
    <source>
        <dbReference type="PROSITE-ProRule" id="PRU00433"/>
    </source>
</evidence>
<dbReference type="PROSITE" id="PS51007">
    <property type="entry name" value="CYTC"/>
    <property type="match status" value="1"/>
</dbReference>
<dbReference type="PANTHER" id="PTHR40394:SF2">
    <property type="entry name" value="QUINOL:CYTOCHROME C OXIDOREDUCTASE MEMBRANE PROTEIN"/>
    <property type="match status" value="1"/>
</dbReference>
<dbReference type="PROSITE" id="PS51257">
    <property type="entry name" value="PROKAR_LIPOPROTEIN"/>
    <property type="match status" value="1"/>
</dbReference>
<reference evidence="9" key="1">
    <citation type="submission" date="2023-07" db="EMBL/GenBank/DDBJ databases">
        <authorList>
            <person name="Haufschild T."/>
            <person name="Kallscheuer N."/>
            <person name="Hammer J."/>
            <person name="Kohn T."/>
            <person name="Kabuu M."/>
            <person name="Jogler M."/>
            <person name="Wohfarth N."/>
            <person name="Heuer A."/>
            <person name="Rohde M."/>
            <person name="van Teeseling M.C.F."/>
            <person name="Jogler C."/>
        </authorList>
    </citation>
    <scope>NUCLEOTIDE SEQUENCE</scope>
    <source>
        <strain evidence="8">Strain 138</strain>
        <strain evidence="9">Strain 318</strain>
    </source>
</reference>
<name>A0AA49K1G9_9BACT</name>
<dbReference type="Proteomes" id="UP001229955">
    <property type="component" value="Chromosome"/>
</dbReference>
<protein>
    <submittedName>
        <fullName evidence="9">Cytochrome c</fullName>
    </submittedName>
</protein>